<feature type="signal peptide" evidence="2">
    <location>
        <begin position="1"/>
        <end position="20"/>
    </location>
</feature>
<dbReference type="AlphaFoldDB" id="A0A168H1U1"/>
<dbReference type="EMBL" id="AZHF01000003">
    <property type="protein sequence ID" value="OAA77205.1"/>
    <property type="molecule type" value="Genomic_DNA"/>
</dbReference>
<keyword evidence="4" id="KW-1185">Reference proteome</keyword>
<sequence>MKFNALVAVAAFATATHAAGQAVDESDFAELDAFLANINTAAVAAAQSSIQAGAQPTPDASTPASPAESSQAAALAGADDGLPSEADIDKLIASAAAQFGSAGAGLLPTGAAAAAETQATARDAQATPNPAAVDAIKGAIAAAVAVKNVVASASGVATAAAAAPTGGLVVDGGRNNGSEPNQVWTAAAPRQAISGLAVAGLVAAYFL</sequence>
<reference evidence="3 4" key="1">
    <citation type="journal article" date="2016" name="Genome Biol. Evol.">
        <title>Divergent and convergent evolution of fungal pathogenicity.</title>
        <authorList>
            <person name="Shang Y."/>
            <person name="Xiao G."/>
            <person name="Zheng P."/>
            <person name="Cen K."/>
            <person name="Zhan S."/>
            <person name="Wang C."/>
        </authorList>
    </citation>
    <scope>NUCLEOTIDE SEQUENCE [LARGE SCALE GENOMIC DNA]</scope>
    <source>
        <strain evidence="3 4">RCEF 1005</strain>
    </source>
</reference>
<organism evidence="3 4">
    <name type="scientific">Akanthomyces lecanii RCEF 1005</name>
    <dbReference type="NCBI Taxonomy" id="1081108"/>
    <lineage>
        <taxon>Eukaryota</taxon>
        <taxon>Fungi</taxon>
        <taxon>Dikarya</taxon>
        <taxon>Ascomycota</taxon>
        <taxon>Pezizomycotina</taxon>
        <taxon>Sordariomycetes</taxon>
        <taxon>Hypocreomycetidae</taxon>
        <taxon>Hypocreales</taxon>
        <taxon>Cordycipitaceae</taxon>
        <taxon>Akanthomyces</taxon>
        <taxon>Cordyceps confragosa</taxon>
    </lineage>
</organism>
<comment type="caution">
    <text evidence="3">The sequence shown here is derived from an EMBL/GenBank/DDBJ whole genome shotgun (WGS) entry which is preliminary data.</text>
</comment>
<gene>
    <name evidence="3" type="ORF">LEL_04028</name>
</gene>
<dbReference type="OrthoDB" id="4870861at2759"/>
<dbReference type="Proteomes" id="UP000076881">
    <property type="component" value="Unassembled WGS sequence"/>
</dbReference>
<accession>A0A168H1U1</accession>
<name>A0A168H1U1_CORDF</name>
<feature type="region of interest" description="Disordered" evidence="1">
    <location>
        <begin position="53"/>
        <end position="79"/>
    </location>
</feature>
<evidence type="ECO:0000256" key="2">
    <source>
        <dbReference type="SAM" id="SignalP"/>
    </source>
</evidence>
<protein>
    <submittedName>
        <fullName evidence="3">Uncharacterized protein</fullName>
    </submittedName>
</protein>
<evidence type="ECO:0000313" key="3">
    <source>
        <dbReference type="EMBL" id="OAA77205.1"/>
    </source>
</evidence>
<feature type="chain" id="PRO_5007897454" evidence="2">
    <location>
        <begin position="21"/>
        <end position="207"/>
    </location>
</feature>
<evidence type="ECO:0000256" key="1">
    <source>
        <dbReference type="SAM" id="MobiDB-lite"/>
    </source>
</evidence>
<evidence type="ECO:0000313" key="4">
    <source>
        <dbReference type="Proteomes" id="UP000076881"/>
    </source>
</evidence>
<proteinExistence type="predicted"/>
<keyword evidence="2" id="KW-0732">Signal</keyword>